<evidence type="ECO:0000256" key="2">
    <source>
        <dbReference type="PROSITE-ProRule" id="PRU00169"/>
    </source>
</evidence>
<dbReference type="PANTHER" id="PTHR44591">
    <property type="entry name" value="STRESS RESPONSE REGULATOR PROTEIN 1"/>
    <property type="match status" value="1"/>
</dbReference>
<sequence>MQANMRPRSKPSGTCLIIEDSEFDRERLTRIIGKSHHEMHVEVAATLRSARSALIRKPITLILLDNNLPDGLGANFALELAEDPKLAQIPVILVSDWPSPFMWEKAQSAGVAYVLSKTEFDSRYVHAVMSLMTTRSRNRAQPTLN</sequence>
<evidence type="ECO:0000313" key="5">
    <source>
        <dbReference type="Proteomes" id="UP000244092"/>
    </source>
</evidence>
<dbReference type="CDD" id="cd00156">
    <property type="entry name" value="REC"/>
    <property type="match status" value="1"/>
</dbReference>
<organism evidence="4 5">
    <name type="scientific">Sulfitobacter mediterraneus</name>
    <dbReference type="NCBI Taxonomy" id="83219"/>
    <lineage>
        <taxon>Bacteria</taxon>
        <taxon>Pseudomonadati</taxon>
        <taxon>Pseudomonadota</taxon>
        <taxon>Alphaproteobacteria</taxon>
        <taxon>Rhodobacterales</taxon>
        <taxon>Roseobacteraceae</taxon>
        <taxon>Sulfitobacter</taxon>
    </lineage>
</organism>
<dbReference type="InterPro" id="IPR001789">
    <property type="entry name" value="Sig_transdc_resp-reg_receiver"/>
</dbReference>
<dbReference type="SUPFAM" id="SSF52172">
    <property type="entry name" value="CheY-like"/>
    <property type="match status" value="1"/>
</dbReference>
<gene>
    <name evidence="4" type="ORF">C8N31_105198</name>
</gene>
<evidence type="ECO:0000259" key="3">
    <source>
        <dbReference type="PROSITE" id="PS50110"/>
    </source>
</evidence>
<dbReference type="Proteomes" id="UP000244092">
    <property type="component" value="Unassembled WGS sequence"/>
</dbReference>
<comment type="caution">
    <text evidence="4">The sequence shown here is derived from an EMBL/GenBank/DDBJ whole genome shotgun (WGS) entry which is preliminary data.</text>
</comment>
<evidence type="ECO:0000313" key="4">
    <source>
        <dbReference type="EMBL" id="PTX73999.1"/>
    </source>
</evidence>
<dbReference type="Gene3D" id="3.40.50.2300">
    <property type="match status" value="1"/>
</dbReference>
<dbReference type="PROSITE" id="PS50110">
    <property type="entry name" value="RESPONSE_REGULATORY"/>
    <property type="match status" value="1"/>
</dbReference>
<accession>A0A2T6CES1</accession>
<reference evidence="4 5" key="1">
    <citation type="submission" date="2018-04" db="EMBL/GenBank/DDBJ databases">
        <title>Genomic Encyclopedia of Archaeal and Bacterial Type Strains, Phase II (KMG-II): from individual species to whole genera.</title>
        <authorList>
            <person name="Goeker M."/>
        </authorList>
    </citation>
    <scope>NUCLEOTIDE SEQUENCE [LARGE SCALE GENOMIC DNA]</scope>
    <source>
        <strain evidence="4 5">DSM 12244</strain>
    </source>
</reference>
<dbReference type="AlphaFoldDB" id="A0A2T6CES1"/>
<evidence type="ECO:0000256" key="1">
    <source>
        <dbReference type="ARBA" id="ARBA00022553"/>
    </source>
</evidence>
<dbReference type="InterPro" id="IPR050595">
    <property type="entry name" value="Bact_response_regulator"/>
</dbReference>
<keyword evidence="1 2" id="KW-0597">Phosphoprotein</keyword>
<proteinExistence type="predicted"/>
<protein>
    <submittedName>
        <fullName evidence="4">CheY-like chemotaxis protein</fullName>
    </submittedName>
</protein>
<feature type="domain" description="Response regulatory" evidence="3">
    <location>
        <begin position="14"/>
        <end position="132"/>
    </location>
</feature>
<feature type="modified residue" description="4-aspartylphosphate" evidence="2">
    <location>
        <position position="65"/>
    </location>
</feature>
<name>A0A2T6CES1_9RHOB</name>
<dbReference type="GO" id="GO:0000160">
    <property type="term" value="P:phosphorelay signal transduction system"/>
    <property type="evidence" value="ECO:0007669"/>
    <property type="project" value="InterPro"/>
</dbReference>
<dbReference type="RefSeq" id="WP_025049389.1">
    <property type="nucleotide sequence ID" value="NZ_CANMAK010000003.1"/>
</dbReference>
<dbReference type="EMBL" id="QBKU01000005">
    <property type="protein sequence ID" value="PTX73999.1"/>
    <property type="molecule type" value="Genomic_DNA"/>
</dbReference>
<dbReference type="Pfam" id="PF00072">
    <property type="entry name" value="Response_reg"/>
    <property type="match status" value="1"/>
</dbReference>
<dbReference type="SMART" id="SM00448">
    <property type="entry name" value="REC"/>
    <property type="match status" value="1"/>
</dbReference>
<dbReference type="InterPro" id="IPR011006">
    <property type="entry name" value="CheY-like_superfamily"/>
</dbReference>
<dbReference type="PANTHER" id="PTHR44591:SF3">
    <property type="entry name" value="RESPONSE REGULATORY DOMAIN-CONTAINING PROTEIN"/>
    <property type="match status" value="1"/>
</dbReference>